<dbReference type="SUPFAM" id="SSF53756">
    <property type="entry name" value="UDP-Glycosyltransferase/glycogen phosphorylase"/>
    <property type="match status" value="1"/>
</dbReference>
<dbReference type="AlphaFoldDB" id="A0A327S833"/>
<gene>
    <name evidence="1" type="ORF">LX77_01521</name>
</gene>
<protein>
    <recommendedName>
        <fullName evidence="3">UDP-glycosyltransferase</fullName>
    </recommendedName>
</protein>
<dbReference type="Gene3D" id="3.40.50.2000">
    <property type="entry name" value="Glycogen Phosphorylase B"/>
    <property type="match status" value="1"/>
</dbReference>
<evidence type="ECO:0000313" key="2">
    <source>
        <dbReference type="Proteomes" id="UP000248987"/>
    </source>
</evidence>
<evidence type="ECO:0008006" key="3">
    <source>
        <dbReference type="Google" id="ProtNLM"/>
    </source>
</evidence>
<organism evidence="1 2">
    <name type="scientific">Gelidibacter algens</name>
    <dbReference type="NCBI Taxonomy" id="49280"/>
    <lineage>
        <taxon>Bacteria</taxon>
        <taxon>Pseudomonadati</taxon>
        <taxon>Bacteroidota</taxon>
        <taxon>Flavobacteriia</taxon>
        <taxon>Flavobacteriales</taxon>
        <taxon>Flavobacteriaceae</taxon>
        <taxon>Gelidibacter</taxon>
    </lineage>
</organism>
<dbReference type="RefSeq" id="WP_245905277.1">
    <property type="nucleotide sequence ID" value="NZ_LZRN01000066.1"/>
</dbReference>
<sequence>MMKRLGIVITDGVGFRNYILSDFIKEAESKFDRVIIYSFLPKAVYKDYVTHSEIVELQTYQETFYTWFFMKCKEVSHLQLHRKGNFGIQDTYDINKQKSSTVRGYAKRFIYALTKVFHSEKWIQRFNDLQQQTFKSNRITEGYVRQLQLDQVDFLYFTHQRPPYIAPLIYAAEQLNISTGTFIFSWDNLASKGRMAGNFDHYFVWSHLMKSELLTFYKSVDASQIHVVGTPQFEPYVLERYKTTQQDFSAKFNLEPQMKTICFSCGDVSTSKNDPIYIEAIANAIQSQEIKQQVNFLVRTSPAETPERFQYLKEKFPFIVWNYPEWPLRREGHQETWSQRVPTFEDMVDLRSILENCDVFINMCSTMSLDAMCFDKPVINPVFGNNENGLYNDQRFLNYTHYKRVAESGAVAIVKNGPELVAAVNIAMSNPKLRLEAQKELLQLQISCELRGTSERISETIKASLQ</sequence>
<comment type="caution">
    <text evidence="1">The sequence shown here is derived from an EMBL/GenBank/DDBJ whole genome shotgun (WGS) entry which is preliminary data.</text>
</comment>
<dbReference type="Proteomes" id="UP000248987">
    <property type="component" value="Unassembled WGS sequence"/>
</dbReference>
<evidence type="ECO:0000313" key="1">
    <source>
        <dbReference type="EMBL" id="RAJ25219.1"/>
    </source>
</evidence>
<accession>A0A327S833</accession>
<reference evidence="1 2" key="1">
    <citation type="submission" date="2018-06" db="EMBL/GenBank/DDBJ databases">
        <title>Genomic Encyclopedia of Archaeal and Bacterial Type Strains, Phase II (KMG-II): from individual species to whole genera.</title>
        <authorList>
            <person name="Goeker M."/>
        </authorList>
    </citation>
    <scope>NUCLEOTIDE SEQUENCE [LARGE SCALE GENOMIC DNA]</scope>
    <source>
        <strain evidence="1 2">DSM 12408</strain>
    </source>
</reference>
<name>A0A327S833_9FLAO</name>
<proteinExistence type="predicted"/>
<keyword evidence="2" id="KW-1185">Reference proteome</keyword>
<dbReference type="EMBL" id="QLLQ01000004">
    <property type="protein sequence ID" value="RAJ25219.1"/>
    <property type="molecule type" value="Genomic_DNA"/>
</dbReference>